<feature type="compositionally biased region" description="Pro residues" evidence="1">
    <location>
        <begin position="264"/>
        <end position="275"/>
    </location>
</feature>
<gene>
    <name evidence="3" type="ORF">BVC80_1835g45</name>
</gene>
<evidence type="ECO:0000313" key="4">
    <source>
        <dbReference type="Proteomes" id="UP000195402"/>
    </source>
</evidence>
<dbReference type="InterPro" id="IPR044750">
    <property type="entry name" value="C2_SRC2/BAP"/>
</dbReference>
<dbReference type="EMBL" id="MVGT01000437">
    <property type="protein sequence ID" value="OVA17672.1"/>
    <property type="molecule type" value="Genomic_DNA"/>
</dbReference>
<dbReference type="InterPro" id="IPR000008">
    <property type="entry name" value="C2_dom"/>
</dbReference>
<proteinExistence type="predicted"/>
<dbReference type="SUPFAM" id="SSF49562">
    <property type="entry name" value="C2 domain (Calcium/lipid-binding domain, CaLB)"/>
    <property type="match status" value="1"/>
</dbReference>
<dbReference type="CDD" id="cd04051">
    <property type="entry name" value="C2_SRC2_like"/>
    <property type="match status" value="1"/>
</dbReference>
<feature type="domain" description="C2" evidence="2">
    <location>
        <begin position="1"/>
        <end position="111"/>
    </location>
</feature>
<reference evidence="3 4" key="1">
    <citation type="journal article" date="2017" name="Mol. Plant">
        <title>The Genome of Medicinal Plant Macleaya cordata Provides New Insights into Benzylisoquinoline Alkaloids Metabolism.</title>
        <authorList>
            <person name="Liu X."/>
            <person name="Liu Y."/>
            <person name="Huang P."/>
            <person name="Ma Y."/>
            <person name="Qing Z."/>
            <person name="Tang Q."/>
            <person name="Cao H."/>
            <person name="Cheng P."/>
            <person name="Zheng Y."/>
            <person name="Yuan Z."/>
            <person name="Zhou Y."/>
            <person name="Liu J."/>
            <person name="Tang Z."/>
            <person name="Zhuo Y."/>
            <person name="Zhang Y."/>
            <person name="Yu L."/>
            <person name="Huang J."/>
            <person name="Yang P."/>
            <person name="Peng Q."/>
            <person name="Zhang J."/>
            <person name="Jiang W."/>
            <person name="Zhang Z."/>
            <person name="Lin K."/>
            <person name="Ro D.K."/>
            <person name="Chen X."/>
            <person name="Xiong X."/>
            <person name="Shang Y."/>
            <person name="Huang S."/>
            <person name="Zeng J."/>
        </authorList>
    </citation>
    <scope>NUCLEOTIDE SEQUENCE [LARGE SCALE GENOMIC DNA]</scope>
    <source>
        <strain evidence="4">cv. BLH2017</strain>
        <tissue evidence="3">Root</tissue>
    </source>
</reference>
<evidence type="ECO:0000259" key="2">
    <source>
        <dbReference type="PROSITE" id="PS50004"/>
    </source>
</evidence>
<dbReference type="OMA" id="ALHIEVY"/>
<protein>
    <submittedName>
        <fullName evidence="3">C2 calcium-dependent membrane targeting</fullName>
    </submittedName>
</protein>
<dbReference type="FunCoup" id="A0A200R4M8">
    <property type="interactions" value="716"/>
</dbReference>
<keyword evidence="4" id="KW-1185">Reference proteome</keyword>
<dbReference type="GO" id="GO:0006952">
    <property type="term" value="P:defense response"/>
    <property type="evidence" value="ECO:0007669"/>
    <property type="project" value="InterPro"/>
</dbReference>
<dbReference type="Proteomes" id="UP000195402">
    <property type="component" value="Unassembled WGS sequence"/>
</dbReference>
<dbReference type="SMART" id="SM00239">
    <property type="entry name" value="C2"/>
    <property type="match status" value="1"/>
</dbReference>
<feature type="compositionally biased region" description="Basic residues" evidence="1">
    <location>
        <begin position="200"/>
        <end position="215"/>
    </location>
</feature>
<dbReference type="AlphaFoldDB" id="A0A200R4M8"/>
<comment type="caution">
    <text evidence="3">The sequence shown here is derived from an EMBL/GenBank/DDBJ whole genome shotgun (WGS) entry which is preliminary data.</text>
</comment>
<dbReference type="InterPro" id="IPR035892">
    <property type="entry name" value="C2_domain_sf"/>
</dbReference>
<evidence type="ECO:0000256" key="1">
    <source>
        <dbReference type="SAM" id="MobiDB-lite"/>
    </source>
</evidence>
<dbReference type="Gene3D" id="2.60.40.150">
    <property type="entry name" value="C2 domain"/>
    <property type="match status" value="1"/>
</dbReference>
<dbReference type="Pfam" id="PF00168">
    <property type="entry name" value="C2"/>
    <property type="match status" value="1"/>
</dbReference>
<dbReference type="PROSITE" id="PS50004">
    <property type="entry name" value="C2"/>
    <property type="match status" value="1"/>
</dbReference>
<dbReference type="OrthoDB" id="1910234at2759"/>
<dbReference type="PANTHER" id="PTHR32246:SF15">
    <property type="entry name" value="CALCIUM-DEPENDENT LIPID-BINDING (CALB DOMAIN) FAMILY PROTEIN"/>
    <property type="match status" value="1"/>
</dbReference>
<sequence length="363" mass="39806">MRVEVCIISARGLRRPSSLWKLQWYAVGWIDPNNKYCTKIDASGSKTPTWKTKFSAFIDDDDDDDDDSSKSPSLQIQVYSRDPIFLREKLHGTATILLKEFFIKFHTTMNDSSTGLVEEEVGSFQLRKKSSGKPQGFVDVSIRLSEEEEEEEEEGEGVFLITTQIFSGNNEEGFELGSTGQSNEIFIGEEGWSNVEDYHHHPHPRPRPRPHHHQPSGHSHSQQRPAAPPHWKQPHSTHPVAHSMMSNNPNLQPSSVQQGTPSSYRPPPPPPPPPSHVGFLPTFLPRTDHYSGTYMNNARAGGGTAPAGHSGGAGNNNGLGMGMSVGALAAGAVLFGDDFMSGFDIPGSLQEAPLPISTTHPPF</sequence>
<feature type="region of interest" description="Disordered" evidence="1">
    <location>
        <begin position="195"/>
        <end position="283"/>
    </location>
</feature>
<dbReference type="InParanoid" id="A0A200R4M8"/>
<accession>A0A200R4M8</accession>
<dbReference type="STRING" id="56857.A0A200R4M8"/>
<feature type="compositionally biased region" description="Polar residues" evidence="1">
    <location>
        <begin position="244"/>
        <end position="263"/>
    </location>
</feature>
<organism evidence="3 4">
    <name type="scientific">Macleaya cordata</name>
    <name type="common">Five-seeded plume-poppy</name>
    <name type="synonym">Bocconia cordata</name>
    <dbReference type="NCBI Taxonomy" id="56857"/>
    <lineage>
        <taxon>Eukaryota</taxon>
        <taxon>Viridiplantae</taxon>
        <taxon>Streptophyta</taxon>
        <taxon>Embryophyta</taxon>
        <taxon>Tracheophyta</taxon>
        <taxon>Spermatophyta</taxon>
        <taxon>Magnoliopsida</taxon>
        <taxon>Ranunculales</taxon>
        <taxon>Papaveraceae</taxon>
        <taxon>Papaveroideae</taxon>
        <taxon>Macleaya</taxon>
    </lineage>
</organism>
<dbReference type="PANTHER" id="PTHR32246">
    <property type="entry name" value="INGRESSION PROTEIN FIC1"/>
    <property type="match status" value="1"/>
</dbReference>
<feature type="compositionally biased region" description="Low complexity" evidence="1">
    <location>
        <begin position="216"/>
        <end position="225"/>
    </location>
</feature>
<name>A0A200R4M8_MACCD</name>
<evidence type="ECO:0000313" key="3">
    <source>
        <dbReference type="EMBL" id="OVA17672.1"/>
    </source>
</evidence>